<name>A0ABD2XZI6_9GENT</name>
<accession>A0ABD2XZI6</accession>
<evidence type="ECO:0000313" key="2">
    <source>
        <dbReference type="EMBL" id="KAL3500766.1"/>
    </source>
</evidence>
<dbReference type="AlphaFoldDB" id="A0ABD2XZI6"/>
<organism evidence="2 3">
    <name type="scientific">Cinchona calisaya</name>
    <dbReference type="NCBI Taxonomy" id="153742"/>
    <lineage>
        <taxon>Eukaryota</taxon>
        <taxon>Viridiplantae</taxon>
        <taxon>Streptophyta</taxon>
        <taxon>Embryophyta</taxon>
        <taxon>Tracheophyta</taxon>
        <taxon>Spermatophyta</taxon>
        <taxon>Magnoliopsida</taxon>
        <taxon>eudicotyledons</taxon>
        <taxon>Gunneridae</taxon>
        <taxon>Pentapetalae</taxon>
        <taxon>asterids</taxon>
        <taxon>lamiids</taxon>
        <taxon>Gentianales</taxon>
        <taxon>Rubiaceae</taxon>
        <taxon>Cinchonoideae</taxon>
        <taxon>Cinchoneae</taxon>
        <taxon>Cinchona</taxon>
    </lineage>
</organism>
<dbReference type="InterPro" id="IPR000642">
    <property type="entry name" value="Peptidase_M41"/>
</dbReference>
<dbReference type="Gene3D" id="1.20.58.760">
    <property type="entry name" value="Peptidase M41"/>
    <property type="match status" value="1"/>
</dbReference>
<dbReference type="SUPFAM" id="SSF140990">
    <property type="entry name" value="FtsH protease domain-like"/>
    <property type="match status" value="1"/>
</dbReference>
<dbReference type="PANTHER" id="PTHR23076:SF37">
    <property type="entry name" value="ATP-DEPENDENT ZINC METALLOPROTEASE FTSH 4, MITOCHONDRIAL"/>
    <property type="match status" value="1"/>
</dbReference>
<gene>
    <name evidence="2" type="ORF">ACH5RR_039859</name>
</gene>
<proteinExistence type="predicted"/>
<dbReference type="Proteomes" id="UP001630127">
    <property type="component" value="Unassembled WGS sequence"/>
</dbReference>
<reference evidence="2 3" key="1">
    <citation type="submission" date="2024-11" db="EMBL/GenBank/DDBJ databases">
        <title>A near-complete genome assembly of Cinchona calisaya.</title>
        <authorList>
            <person name="Lian D.C."/>
            <person name="Zhao X.W."/>
            <person name="Wei L."/>
        </authorList>
    </citation>
    <scope>NUCLEOTIDE SEQUENCE [LARGE SCALE GENOMIC DNA]</scope>
    <source>
        <tissue evidence="2">Nenye</tissue>
    </source>
</reference>
<protein>
    <recommendedName>
        <fullName evidence="1">Peptidase M41 domain-containing protein</fullName>
    </recommendedName>
</protein>
<feature type="domain" description="Peptidase M41" evidence="1">
    <location>
        <begin position="1"/>
        <end position="73"/>
    </location>
</feature>
<dbReference type="InterPro" id="IPR037219">
    <property type="entry name" value="Peptidase_M41-like"/>
</dbReference>
<evidence type="ECO:0000259" key="1">
    <source>
        <dbReference type="Pfam" id="PF01434"/>
    </source>
</evidence>
<keyword evidence="3" id="KW-1185">Reference proteome</keyword>
<dbReference type="EMBL" id="JBJUIK010000016">
    <property type="protein sequence ID" value="KAL3500766.1"/>
    <property type="molecule type" value="Genomic_DNA"/>
</dbReference>
<dbReference type="Pfam" id="PF01434">
    <property type="entry name" value="Peptidase_M41"/>
    <property type="match status" value="1"/>
</dbReference>
<sequence>MVTKYSMSINVGLVTHNYDDNSKSMSTETRLLIEEEVKHLLEKAYNNAKTILTTHSKELHALANALLEHEMLSGFRPSHYLTGKLSAKATVATTNGCHTEHIIVQCCSPSTLNAAASAAIVAAAAATTVAKAKGLPLLDLRRTKEICWSLPVPRP</sequence>
<evidence type="ECO:0000313" key="3">
    <source>
        <dbReference type="Proteomes" id="UP001630127"/>
    </source>
</evidence>
<comment type="caution">
    <text evidence="2">The sequence shown here is derived from an EMBL/GenBank/DDBJ whole genome shotgun (WGS) entry which is preliminary data.</text>
</comment>
<dbReference type="PANTHER" id="PTHR23076">
    <property type="entry name" value="METALLOPROTEASE M41 FTSH"/>
    <property type="match status" value="1"/>
</dbReference>